<dbReference type="GO" id="GO:0008270">
    <property type="term" value="F:zinc ion binding"/>
    <property type="evidence" value="ECO:0007669"/>
    <property type="project" value="UniProtKB-KW"/>
</dbReference>
<evidence type="ECO:0000256" key="2">
    <source>
        <dbReference type="ARBA" id="ARBA00022737"/>
    </source>
</evidence>
<keyword evidence="4" id="KW-0862">Zinc</keyword>
<keyword evidence="9" id="KW-1185">Reference proteome</keyword>
<evidence type="ECO:0000313" key="8">
    <source>
        <dbReference type="EMBL" id="CAD7628966.1"/>
    </source>
</evidence>
<reference evidence="8" key="1">
    <citation type="submission" date="2020-11" db="EMBL/GenBank/DDBJ databases">
        <authorList>
            <person name="Tran Van P."/>
        </authorList>
    </citation>
    <scope>NUCLEOTIDE SEQUENCE</scope>
</reference>
<evidence type="ECO:0000259" key="7">
    <source>
        <dbReference type="PROSITE" id="PS50157"/>
    </source>
</evidence>
<feature type="region of interest" description="Disordered" evidence="6">
    <location>
        <begin position="381"/>
        <end position="419"/>
    </location>
</feature>
<dbReference type="Proteomes" id="UP000759131">
    <property type="component" value="Unassembled WGS sequence"/>
</dbReference>
<feature type="non-terminal residue" evidence="8">
    <location>
        <position position="1"/>
    </location>
</feature>
<name>A0A7R9Q1M8_9ACAR</name>
<dbReference type="EMBL" id="CAJPIZ010006290">
    <property type="protein sequence ID" value="CAG2109396.1"/>
    <property type="molecule type" value="Genomic_DNA"/>
</dbReference>
<feature type="region of interest" description="Disordered" evidence="6">
    <location>
        <begin position="1"/>
        <end position="31"/>
    </location>
</feature>
<feature type="region of interest" description="Disordered" evidence="6">
    <location>
        <begin position="106"/>
        <end position="130"/>
    </location>
</feature>
<evidence type="ECO:0000256" key="5">
    <source>
        <dbReference type="PROSITE-ProRule" id="PRU00042"/>
    </source>
</evidence>
<dbReference type="EMBL" id="OC860865">
    <property type="protein sequence ID" value="CAD7628966.1"/>
    <property type="molecule type" value="Genomic_DNA"/>
</dbReference>
<keyword evidence="3 5" id="KW-0863">Zinc-finger</keyword>
<gene>
    <name evidence="8" type="ORF">OSB1V03_LOCUS9384</name>
</gene>
<organism evidence="8">
    <name type="scientific">Medioppia subpectinata</name>
    <dbReference type="NCBI Taxonomy" id="1979941"/>
    <lineage>
        <taxon>Eukaryota</taxon>
        <taxon>Metazoa</taxon>
        <taxon>Ecdysozoa</taxon>
        <taxon>Arthropoda</taxon>
        <taxon>Chelicerata</taxon>
        <taxon>Arachnida</taxon>
        <taxon>Acari</taxon>
        <taxon>Acariformes</taxon>
        <taxon>Sarcoptiformes</taxon>
        <taxon>Oribatida</taxon>
        <taxon>Brachypylina</taxon>
        <taxon>Oppioidea</taxon>
        <taxon>Oppiidae</taxon>
        <taxon>Medioppia</taxon>
    </lineage>
</organism>
<evidence type="ECO:0000256" key="6">
    <source>
        <dbReference type="SAM" id="MobiDB-lite"/>
    </source>
</evidence>
<dbReference type="PANTHER" id="PTHR24409">
    <property type="entry name" value="ZINC FINGER PROTEIN 142"/>
    <property type="match status" value="1"/>
</dbReference>
<feature type="compositionally biased region" description="Low complexity" evidence="6">
    <location>
        <begin position="396"/>
        <end position="412"/>
    </location>
</feature>
<dbReference type="OrthoDB" id="654211at2759"/>
<dbReference type="Gene3D" id="3.30.160.60">
    <property type="entry name" value="Classic Zinc Finger"/>
    <property type="match status" value="2"/>
</dbReference>
<evidence type="ECO:0000256" key="1">
    <source>
        <dbReference type="ARBA" id="ARBA00022723"/>
    </source>
</evidence>
<feature type="domain" description="C2H2-type" evidence="7">
    <location>
        <begin position="294"/>
        <end position="322"/>
    </location>
</feature>
<proteinExistence type="predicted"/>
<dbReference type="PROSITE" id="PS00028">
    <property type="entry name" value="ZINC_FINGER_C2H2_1"/>
    <property type="match status" value="4"/>
</dbReference>
<sequence>MNPDVLSDTDNGLEVLPPIGDDGTQAADKQLKAKQEIIDILDDSDSEDTDATPVTQSLPTKAVTPMVPTANVHHYGTAAVTANQTADIWLQNTLITQLLNKPTRNSLDTNSASQATAPATGVNENSTKTSDETNQVIINAKTPPMGQLCSTGFSQPILPAISDEQTSDHLVAISETDSMDNTIDSYVIFIGGINQIDENSESIEPMFADTSVDNTTTLTDTTEDTEIIMDSNTILNDDTDIDKTTDEWPQDITNVTQEDNSDANHCRISRQTFPTRNDFQTHTSLVHSKLQANYVCGDCGQAFNLYSLLITHRYSRHTIAKTSHNITTTDPSAAKATAYWCHKCDKLFPTKRGLQTHDGIVHSLKPNITSDDNWMAGDHNYSRINVNGGDGKPALDSQQTSSSNDVSDSQDSTKSLINRQPIDGSAAIDWAVDASGKRYRNEYFMDKPVTTAHPASQKPYLCPRAHCFKIFQSDESLQQHIQSAHHSSAPPLEVPLHMCPHEGCDKKYDFVDCLTLHIRKVHSQSVGVAPAVDRKPYPCRHR</sequence>
<feature type="domain" description="C2H2-type" evidence="7">
    <location>
        <begin position="339"/>
        <end position="367"/>
    </location>
</feature>
<feature type="domain" description="C2H2-type" evidence="7">
    <location>
        <begin position="460"/>
        <end position="490"/>
    </location>
</feature>
<evidence type="ECO:0000256" key="3">
    <source>
        <dbReference type="ARBA" id="ARBA00022771"/>
    </source>
</evidence>
<keyword evidence="2" id="KW-0677">Repeat</keyword>
<accession>A0A7R9Q1M8</accession>
<dbReference type="SMART" id="SM00355">
    <property type="entry name" value="ZnF_C2H2"/>
    <property type="match status" value="5"/>
</dbReference>
<keyword evidence="1" id="KW-0479">Metal-binding</keyword>
<evidence type="ECO:0000313" key="9">
    <source>
        <dbReference type="Proteomes" id="UP000759131"/>
    </source>
</evidence>
<dbReference type="AlphaFoldDB" id="A0A7R9Q1M8"/>
<evidence type="ECO:0000256" key="4">
    <source>
        <dbReference type="ARBA" id="ARBA00022833"/>
    </source>
</evidence>
<protein>
    <recommendedName>
        <fullName evidence="7">C2H2-type domain-containing protein</fullName>
    </recommendedName>
</protein>
<dbReference type="PROSITE" id="PS50157">
    <property type="entry name" value="ZINC_FINGER_C2H2_2"/>
    <property type="match status" value="3"/>
</dbReference>
<dbReference type="InterPro" id="IPR013087">
    <property type="entry name" value="Znf_C2H2_type"/>
</dbReference>